<evidence type="ECO:0000313" key="1">
    <source>
        <dbReference type="EMBL" id="KOO37228.1"/>
    </source>
</evidence>
<dbReference type="PATRIC" id="fig|284581.3.peg.3332"/>
<gene>
    <name evidence="1" type="ORF">AMD01_22395</name>
</gene>
<evidence type="ECO:0000313" key="2">
    <source>
        <dbReference type="Proteomes" id="UP000037558"/>
    </source>
</evidence>
<protein>
    <submittedName>
        <fullName evidence="1">Uncharacterized protein</fullName>
    </submittedName>
</protein>
<sequence>MKKPLLILFVAVMGMGLFEIYSFYYDDHEGVPSTAQSISHDEMKKEAVQKVEAFFKKKENVKIKVTDVTVSDEGDSDIFVDGHVSGDSKIAVNAVVNAAKGYEIDAWGIGQQRK</sequence>
<comment type="caution">
    <text evidence="1">The sequence shown here is derived from an EMBL/GenBank/DDBJ whole genome shotgun (WGS) entry which is preliminary data.</text>
</comment>
<reference evidence="2" key="1">
    <citation type="submission" date="2015-08" db="EMBL/GenBank/DDBJ databases">
        <title>Fjat-14210 dsm16467.</title>
        <authorList>
            <person name="Liu B."/>
            <person name="Wang J."/>
            <person name="Zhu Y."/>
            <person name="Liu G."/>
            <person name="Chen Q."/>
            <person name="Chen Z."/>
            <person name="Lan J."/>
            <person name="Che J."/>
            <person name="Ge C."/>
            <person name="Shi H."/>
            <person name="Pan Z."/>
            <person name="Liu X."/>
        </authorList>
    </citation>
    <scope>NUCLEOTIDE SEQUENCE [LARGE SCALE GENOMIC DNA]</scope>
    <source>
        <strain evidence="2">DSM 16467</strain>
    </source>
</reference>
<organism evidence="1 2">
    <name type="scientific">Priestia koreensis</name>
    <dbReference type="NCBI Taxonomy" id="284581"/>
    <lineage>
        <taxon>Bacteria</taxon>
        <taxon>Bacillati</taxon>
        <taxon>Bacillota</taxon>
        <taxon>Bacilli</taxon>
        <taxon>Bacillales</taxon>
        <taxon>Bacillaceae</taxon>
        <taxon>Priestia</taxon>
    </lineage>
</organism>
<dbReference type="STRING" id="284581.AMD01_22395"/>
<keyword evidence="2" id="KW-1185">Reference proteome</keyword>
<dbReference type="RefSeq" id="WP_053403662.1">
    <property type="nucleotide sequence ID" value="NZ_JAUKEN010000003.1"/>
</dbReference>
<dbReference type="EMBL" id="LILC01000037">
    <property type="protein sequence ID" value="KOO37228.1"/>
    <property type="molecule type" value="Genomic_DNA"/>
</dbReference>
<dbReference type="Proteomes" id="UP000037558">
    <property type="component" value="Unassembled WGS sequence"/>
</dbReference>
<proteinExistence type="predicted"/>
<dbReference type="AlphaFoldDB" id="A0A0M0KFN6"/>
<name>A0A0M0KFN6_9BACI</name>
<accession>A0A0M0KFN6</accession>